<keyword evidence="5 9" id="KW-0999">Mitochondrion inner membrane</keyword>
<comment type="subcellular location">
    <subcellularLocation>
        <location evidence="9">Mitochondrion</location>
    </subcellularLocation>
    <subcellularLocation>
        <location evidence="9">Mitochondrion inner membrane</location>
    </subcellularLocation>
</comment>
<evidence type="ECO:0000256" key="4">
    <source>
        <dbReference type="ARBA" id="ARBA00022781"/>
    </source>
</evidence>
<gene>
    <name evidence="11" type="ORF">IZO911_LOCUS33183</name>
</gene>
<keyword evidence="7 9" id="KW-0496">Mitochondrion</keyword>
<dbReference type="SUPFAM" id="SSF161060">
    <property type="entry name" value="ATP synthase B chain-like"/>
    <property type="match status" value="1"/>
</dbReference>
<evidence type="ECO:0000256" key="5">
    <source>
        <dbReference type="ARBA" id="ARBA00022792"/>
    </source>
</evidence>
<sequence>MLTKFLRPFVPNGVATSLIAYRPLSISNRFFQNANSKSTSVDKSSKTDEKSLVGQENKKEKALRVEDSLKDLSSIKWRTEHNGKRLWPHDQWPERDLVNFPPYKLREAPNAVRWYFVPESWFKFFYDKTGVTGPYMFFYGLIIYGFSKEYIVLWYDFTEYLILAAAVITVVKKVGPMVGDIFRGWHQEEVDRYTSVVNNSKAMAGKMLHGYEESLERAKSVGKLGDARKDIINMALETAYRERMRQIVGPMVGDIFRGWHQEEVDRYTSVVNNSKAMAGKMLHGYEESLSRAKSVGKLGDARKDIINMALETAYRERMRQMYEAVKRRLDYQVALQNARKDFERTNMINWITTEVKKAITAKQEQDTLQACLNQLRQIAQQSR</sequence>
<evidence type="ECO:0000256" key="8">
    <source>
        <dbReference type="ARBA" id="ARBA00023136"/>
    </source>
</evidence>
<comment type="similarity">
    <text evidence="1 9">Belongs to the eukaryotic ATPase B chain family.</text>
</comment>
<comment type="caution">
    <text evidence="11">The sequence shown here is derived from an EMBL/GenBank/DDBJ whole genome shotgun (WGS) entry which is preliminary data.</text>
</comment>
<evidence type="ECO:0000313" key="12">
    <source>
        <dbReference type="Proteomes" id="UP000663860"/>
    </source>
</evidence>
<evidence type="ECO:0000256" key="1">
    <source>
        <dbReference type="ARBA" id="ARBA00007479"/>
    </source>
</evidence>
<keyword evidence="8 9" id="KW-0472">Membrane</keyword>
<reference evidence="11" key="1">
    <citation type="submission" date="2021-02" db="EMBL/GenBank/DDBJ databases">
        <authorList>
            <person name="Nowell W R."/>
        </authorList>
    </citation>
    <scope>NUCLEOTIDE SEQUENCE</scope>
</reference>
<dbReference type="Proteomes" id="UP000663860">
    <property type="component" value="Unassembled WGS sequence"/>
</dbReference>
<evidence type="ECO:0000256" key="9">
    <source>
        <dbReference type="RuleBase" id="RU368017"/>
    </source>
</evidence>
<dbReference type="GO" id="GO:0045259">
    <property type="term" value="C:proton-transporting ATP synthase complex"/>
    <property type="evidence" value="ECO:0007669"/>
    <property type="project" value="UniProtKB-KW"/>
</dbReference>
<dbReference type="Pfam" id="PF05405">
    <property type="entry name" value="Mt_ATP-synt_B"/>
    <property type="match status" value="1"/>
</dbReference>
<keyword evidence="4 9" id="KW-0375">Hydrogen ion transport</keyword>
<evidence type="ECO:0000256" key="6">
    <source>
        <dbReference type="ARBA" id="ARBA00023065"/>
    </source>
</evidence>
<comment type="function">
    <text evidence="9">Subunit b, of the mitochondrial membrane ATP synthase complex (F(1)F(0) ATP synthase or Complex V) that produces ATP from ADP in the presence of a proton gradient across the membrane which is generated by electron transport complexes of the respiratory chain. ATP synthase complex consist of a soluble F(1) head domain - the catalytic core - and a membrane F(1) domain - the membrane proton channel. These two domains are linked by a central stalk rotating inside the F(1) region and a stationary peripheral stalk. During catalysis, ATP synthesis in the catalytic domain of F(1) is coupled via a rotary mechanism of the central stalk subunits to proton translocation. In vivo, can only synthesize ATP although its ATP hydrolase activity can be activated artificially in vitro. Part of the complex F(0) domain. Part of the complex F(0) domain and the peripheric stalk, which acts as a stator to hold the catalytic alpha(3)beta(3) subcomplex and subunit a/ATP6 static relative to the rotary elements.</text>
</comment>
<dbReference type="InterPro" id="IPR008688">
    <property type="entry name" value="ATP_synth_Bsub_B/MI25"/>
</dbReference>
<evidence type="ECO:0000256" key="2">
    <source>
        <dbReference type="ARBA" id="ARBA00022448"/>
    </source>
</evidence>
<dbReference type="PANTHER" id="PTHR12733:SF3">
    <property type="entry name" value="ATP SYNTHASE F(0) COMPLEX SUBUNIT B1, MITOCHONDRIAL"/>
    <property type="match status" value="1"/>
</dbReference>
<protein>
    <recommendedName>
        <fullName evidence="9">ATP synthase subunit b</fullName>
    </recommendedName>
</protein>
<evidence type="ECO:0000256" key="3">
    <source>
        <dbReference type="ARBA" id="ARBA00022547"/>
    </source>
</evidence>
<organism evidence="11 12">
    <name type="scientific">Adineta steineri</name>
    <dbReference type="NCBI Taxonomy" id="433720"/>
    <lineage>
        <taxon>Eukaryota</taxon>
        <taxon>Metazoa</taxon>
        <taxon>Spiralia</taxon>
        <taxon>Gnathifera</taxon>
        <taxon>Rotifera</taxon>
        <taxon>Eurotatoria</taxon>
        <taxon>Bdelloidea</taxon>
        <taxon>Adinetida</taxon>
        <taxon>Adinetidae</taxon>
        <taxon>Adineta</taxon>
    </lineage>
</organism>
<dbReference type="AlphaFoldDB" id="A0A815CBC6"/>
<dbReference type="GO" id="GO:0046933">
    <property type="term" value="F:proton-transporting ATP synthase activity, rotational mechanism"/>
    <property type="evidence" value="ECO:0007669"/>
    <property type="project" value="TreeGrafter"/>
</dbReference>
<dbReference type="GO" id="GO:0005743">
    <property type="term" value="C:mitochondrial inner membrane"/>
    <property type="evidence" value="ECO:0007669"/>
    <property type="project" value="UniProtKB-SubCell"/>
</dbReference>
<feature type="compositionally biased region" description="Basic and acidic residues" evidence="10">
    <location>
        <begin position="43"/>
        <end position="56"/>
    </location>
</feature>
<proteinExistence type="inferred from homology"/>
<evidence type="ECO:0000256" key="7">
    <source>
        <dbReference type="ARBA" id="ARBA00023128"/>
    </source>
</evidence>
<accession>A0A815CBC6</accession>
<dbReference type="EMBL" id="CAJNOE010000599">
    <property type="protein sequence ID" value="CAF1284964.1"/>
    <property type="molecule type" value="Genomic_DNA"/>
</dbReference>
<comment type="subunit">
    <text evidence="9">F-type ATPases have 2 components, CF(1) - the catalytic core - and CF(0) - the membrane proton channel. CF(1) and CF(0) have multiple subunits.</text>
</comment>
<dbReference type="Gene3D" id="1.20.5.2210">
    <property type="match status" value="1"/>
</dbReference>
<keyword evidence="6 9" id="KW-0406">Ion transport</keyword>
<evidence type="ECO:0000256" key="10">
    <source>
        <dbReference type="SAM" id="MobiDB-lite"/>
    </source>
</evidence>
<dbReference type="PANTHER" id="PTHR12733">
    <property type="entry name" value="MITOCHONDRIAL ATP SYNTHASE B CHAIN"/>
    <property type="match status" value="1"/>
</dbReference>
<keyword evidence="3 9" id="KW-0138">CF(0)</keyword>
<dbReference type="InterPro" id="IPR013837">
    <property type="entry name" value="ATP_synth_F0_suB"/>
</dbReference>
<keyword evidence="2 9" id="KW-0813">Transport</keyword>
<feature type="region of interest" description="Disordered" evidence="10">
    <location>
        <begin position="37"/>
        <end position="56"/>
    </location>
</feature>
<name>A0A815CBC6_9BILA</name>
<evidence type="ECO:0000313" key="11">
    <source>
        <dbReference type="EMBL" id="CAF1284964.1"/>
    </source>
</evidence>